<comment type="subcellular location">
    <subcellularLocation>
        <location evidence="2">Cell inner membrane</location>
        <topology evidence="2">Multi-pass membrane protein</topology>
    </subcellularLocation>
</comment>
<evidence type="ECO:0000256" key="3">
    <source>
        <dbReference type="ARBA" id="ARBA00004744"/>
    </source>
</evidence>
<feature type="transmembrane region" description="Helical" evidence="10">
    <location>
        <begin position="39"/>
        <end position="62"/>
    </location>
</feature>
<feature type="domain" description="HemY N-terminal" evidence="11">
    <location>
        <begin position="26"/>
        <end position="132"/>
    </location>
</feature>
<proteinExistence type="predicted"/>
<sequence length="422" mass="48137">MFRVLFLMILVLAGLVLAPYISGHQGYVRIETAGKVIEMSLVMLVIFFAVAMAVVYSLEWIFRRFFGLSRGAYQWFGTRKRKKAQQQTLEGLMKMTEGDYSKAEKLIAKNAKHSDEPVLNFIKAAEAAQQRGDELSANKHLIEAAKIAGPNSVAVELARTRILLQQGKLPAARSAVDSLLVLAPNNAEALRLAIEIYRKSKAYNALDDVLEQVGQRSFLSVEEFEALEREVDDGLLDEIMNEEGQEGLLKWWDNQPSRRRRSVYVRVGLIKRLIDTDDHTSAEELALETVKKFQDEQLDLLYPQLTRLQVDEESKLLKLLKKRSEKARENYQDDYARVLGYIYAREGRFSLAKPYFVQLLDHKECVNKDRIMALYVAEQTNDFALVNQLKAENLKEVNVDIQPTAQIEPVLVLPVPEEMNKS</sequence>
<dbReference type="GO" id="GO:0006779">
    <property type="term" value="P:porphyrin-containing compound biosynthetic process"/>
    <property type="evidence" value="ECO:0007669"/>
    <property type="project" value="UniProtKB-KW"/>
</dbReference>
<dbReference type="InterPro" id="IPR010817">
    <property type="entry name" value="HemY_N"/>
</dbReference>
<evidence type="ECO:0000256" key="5">
    <source>
        <dbReference type="ARBA" id="ARBA00022519"/>
    </source>
</evidence>
<protein>
    <submittedName>
        <fullName evidence="12">Heme biosynthesis protein HemY</fullName>
    </submittedName>
</protein>
<keyword evidence="5" id="KW-0997">Cell inner membrane</keyword>
<keyword evidence="4" id="KW-1003">Cell membrane</keyword>
<evidence type="ECO:0000259" key="11">
    <source>
        <dbReference type="Pfam" id="PF07219"/>
    </source>
</evidence>
<dbReference type="RefSeq" id="WP_162856081.1">
    <property type="nucleotide sequence ID" value="NZ_CP038145.1"/>
</dbReference>
<dbReference type="Gene3D" id="1.25.40.10">
    <property type="entry name" value="Tetratricopeptide repeat domain"/>
    <property type="match status" value="1"/>
</dbReference>
<dbReference type="Pfam" id="PF07219">
    <property type="entry name" value="HemY_N"/>
    <property type="match status" value="1"/>
</dbReference>
<name>A0A4P7CHZ7_9PAST</name>
<evidence type="ECO:0000256" key="9">
    <source>
        <dbReference type="ARBA" id="ARBA00023244"/>
    </source>
</evidence>
<dbReference type="KEGG" id="aio:EXH44_02210"/>
<dbReference type="EMBL" id="CP038145">
    <property type="protein sequence ID" value="QBQ63129.1"/>
    <property type="molecule type" value="Genomic_DNA"/>
</dbReference>
<dbReference type="InterPro" id="IPR011990">
    <property type="entry name" value="TPR-like_helical_dom_sf"/>
</dbReference>
<evidence type="ECO:0000256" key="6">
    <source>
        <dbReference type="ARBA" id="ARBA00022692"/>
    </source>
</evidence>
<dbReference type="GO" id="GO:0005886">
    <property type="term" value="C:plasma membrane"/>
    <property type="evidence" value="ECO:0007669"/>
    <property type="project" value="UniProtKB-SubCell"/>
</dbReference>
<dbReference type="GO" id="GO:0042168">
    <property type="term" value="P:heme metabolic process"/>
    <property type="evidence" value="ECO:0007669"/>
    <property type="project" value="InterPro"/>
</dbReference>
<dbReference type="NCBIfam" id="TIGR00540">
    <property type="entry name" value="TPR_hemY_coli"/>
    <property type="match status" value="1"/>
</dbReference>
<dbReference type="SUPFAM" id="SSF48452">
    <property type="entry name" value="TPR-like"/>
    <property type="match status" value="1"/>
</dbReference>
<evidence type="ECO:0000313" key="13">
    <source>
        <dbReference type="Proteomes" id="UP000294444"/>
    </source>
</evidence>
<organism evidence="12 13">
    <name type="scientific">Actinobacillus indolicus</name>
    <dbReference type="NCBI Taxonomy" id="51049"/>
    <lineage>
        <taxon>Bacteria</taxon>
        <taxon>Pseudomonadati</taxon>
        <taxon>Pseudomonadota</taxon>
        <taxon>Gammaproteobacteria</taxon>
        <taxon>Pasteurellales</taxon>
        <taxon>Pasteurellaceae</taxon>
        <taxon>Actinobacillus</taxon>
    </lineage>
</organism>
<keyword evidence="13" id="KW-1185">Reference proteome</keyword>
<evidence type="ECO:0000256" key="4">
    <source>
        <dbReference type="ARBA" id="ARBA00022475"/>
    </source>
</evidence>
<accession>A0A4P7CHZ7</accession>
<evidence type="ECO:0000256" key="7">
    <source>
        <dbReference type="ARBA" id="ARBA00022989"/>
    </source>
</evidence>
<dbReference type="AlphaFoldDB" id="A0A4P7CHZ7"/>
<dbReference type="InterPro" id="IPR005254">
    <property type="entry name" value="Heme_biosyn_assoc_TPR_pro"/>
</dbReference>
<dbReference type="Proteomes" id="UP000294444">
    <property type="component" value="Chromosome"/>
</dbReference>
<comment type="pathway">
    <text evidence="3">Porphyrin-containing compound metabolism; protoheme biosynthesis.</text>
</comment>
<keyword evidence="9" id="KW-0627">Porphyrin biosynthesis</keyword>
<evidence type="ECO:0000256" key="10">
    <source>
        <dbReference type="SAM" id="Phobius"/>
    </source>
</evidence>
<dbReference type="UniPathway" id="UPA00252"/>
<comment type="function">
    <text evidence="1">Involved in a late step of protoheme IX synthesis.</text>
</comment>
<reference evidence="12 13" key="1">
    <citation type="submission" date="2019-03" db="EMBL/GenBank/DDBJ databases">
        <authorList>
            <person name="Che Y."/>
            <person name="Zhou L."/>
        </authorList>
    </citation>
    <scope>NUCLEOTIDE SEQUENCE [LARGE SCALE GENOMIC DNA]</scope>
    <source>
        <strain evidence="12 13">AIFJ1607</strain>
    </source>
</reference>
<keyword evidence="7 10" id="KW-1133">Transmembrane helix</keyword>
<evidence type="ECO:0000256" key="1">
    <source>
        <dbReference type="ARBA" id="ARBA00002962"/>
    </source>
</evidence>
<evidence type="ECO:0000256" key="8">
    <source>
        <dbReference type="ARBA" id="ARBA00023136"/>
    </source>
</evidence>
<evidence type="ECO:0000256" key="2">
    <source>
        <dbReference type="ARBA" id="ARBA00004429"/>
    </source>
</evidence>
<keyword evidence="6 10" id="KW-0812">Transmembrane</keyword>
<gene>
    <name evidence="12" type="ORF">EXH44_02210</name>
</gene>
<keyword evidence="8 10" id="KW-0472">Membrane</keyword>
<evidence type="ECO:0000313" key="12">
    <source>
        <dbReference type="EMBL" id="QBQ63129.1"/>
    </source>
</evidence>